<dbReference type="Proteomes" id="UP001142153">
    <property type="component" value="Unassembled WGS sequence"/>
</dbReference>
<proteinExistence type="predicted"/>
<keyword evidence="2" id="KW-1185">Reference proteome</keyword>
<evidence type="ECO:0000313" key="1">
    <source>
        <dbReference type="EMBL" id="MCZ8382526.1"/>
    </source>
</evidence>
<gene>
    <name evidence="1" type="ORF">O6P37_27020</name>
</gene>
<sequence>MVGDTPPRDASDDYDGLAALDYPSDSGAVDEADLAALVDYLPAGGYESDDSDDEHAAGAELYLVESPDTDEEGPGAAFAVTNPPGTVTVTAFLDGRIQQIELSPKVVGMTEADLADEIVVIAGLATMDARSAQYSFMLDGMREHGHSDVATRDFLARDLELPSPEQADARRAEVFATRYEGSHE</sequence>
<comment type="caution">
    <text evidence="1">The sequence shown here is derived from an EMBL/GenBank/DDBJ whole genome shotgun (WGS) entry which is preliminary data.</text>
</comment>
<dbReference type="EMBL" id="JAPZPY010000018">
    <property type="protein sequence ID" value="MCZ8382526.1"/>
    <property type="molecule type" value="Genomic_DNA"/>
</dbReference>
<keyword evidence="1" id="KW-0238">DNA-binding</keyword>
<name>A0ABT4Q0Z4_9MYCO</name>
<protein>
    <submittedName>
        <fullName evidence="1">YbaB/EbfC family DNA-binding protein</fullName>
    </submittedName>
</protein>
<accession>A0ABT4Q0Z4</accession>
<evidence type="ECO:0000313" key="2">
    <source>
        <dbReference type="Proteomes" id="UP001142153"/>
    </source>
</evidence>
<reference evidence="1" key="1">
    <citation type="submission" date="2022-12" db="EMBL/GenBank/DDBJ databases">
        <authorList>
            <person name="Deng Y."/>
            <person name="Zhang Y.-Q."/>
        </authorList>
    </citation>
    <scope>NUCLEOTIDE SEQUENCE</scope>
    <source>
        <strain evidence="1">CPCC 205372</strain>
    </source>
</reference>
<organism evidence="1 2">
    <name type="scientific">Mycobacterium hippophais</name>
    <dbReference type="NCBI Taxonomy" id="3016340"/>
    <lineage>
        <taxon>Bacteria</taxon>
        <taxon>Bacillati</taxon>
        <taxon>Actinomycetota</taxon>
        <taxon>Actinomycetes</taxon>
        <taxon>Mycobacteriales</taxon>
        <taxon>Mycobacteriaceae</taxon>
        <taxon>Mycobacterium</taxon>
    </lineage>
</organism>
<dbReference type="GO" id="GO:0003677">
    <property type="term" value="F:DNA binding"/>
    <property type="evidence" value="ECO:0007669"/>
    <property type="project" value="UniProtKB-KW"/>
</dbReference>
<dbReference type="RefSeq" id="WP_269896969.1">
    <property type="nucleotide sequence ID" value="NZ_JAPZPY010000018.1"/>
</dbReference>